<dbReference type="Pfam" id="PF04463">
    <property type="entry name" value="2-thiour_desulf"/>
    <property type="match status" value="1"/>
</dbReference>
<organism evidence="1 2">
    <name type="scientific">Laceyella tengchongensis</name>
    <dbReference type="NCBI Taxonomy" id="574699"/>
    <lineage>
        <taxon>Bacteria</taxon>
        <taxon>Bacillati</taxon>
        <taxon>Bacillota</taxon>
        <taxon>Bacilli</taxon>
        <taxon>Bacillales</taxon>
        <taxon>Thermoactinomycetaceae</taxon>
        <taxon>Laceyella</taxon>
    </lineage>
</organism>
<dbReference type="PANTHER" id="PTHR30087:SF1">
    <property type="entry name" value="HYPOTHETICAL CYTOSOLIC PROTEIN"/>
    <property type="match status" value="1"/>
</dbReference>
<comment type="caution">
    <text evidence="1">The sequence shown here is derived from an EMBL/GenBank/DDBJ whole genome shotgun (WGS) entry which is preliminary data.</text>
</comment>
<dbReference type="EMBL" id="FXTU01000002">
    <property type="protein sequence ID" value="SMP12892.1"/>
    <property type="molecule type" value="Genomic_DNA"/>
</dbReference>
<keyword evidence="2" id="KW-1185">Reference proteome</keyword>
<proteinExistence type="predicted"/>
<protein>
    <submittedName>
        <fullName evidence="1">Uncharacterized conserved protein YbbK, DUF523 family</fullName>
    </submittedName>
</protein>
<evidence type="ECO:0000313" key="1">
    <source>
        <dbReference type="EMBL" id="SMP12892.1"/>
    </source>
</evidence>
<reference evidence="1" key="1">
    <citation type="submission" date="2017-05" db="EMBL/GenBank/DDBJ databases">
        <authorList>
            <person name="Varghese N."/>
            <person name="Submissions S."/>
        </authorList>
    </citation>
    <scope>NUCLEOTIDE SEQUENCE</scope>
    <source>
        <strain evidence="1">DSM 45262</strain>
    </source>
</reference>
<dbReference type="AlphaFoldDB" id="A0AA45WM22"/>
<evidence type="ECO:0000313" key="2">
    <source>
        <dbReference type="Proteomes" id="UP001157946"/>
    </source>
</evidence>
<dbReference type="InterPro" id="IPR007553">
    <property type="entry name" value="2-thiour_desulf"/>
</dbReference>
<name>A0AA45WM22_9BACL</name>
<gene>
    <name evidence="1" type="ORF">SAMN06265361_102405</name>
</gene>
<dbReference type="Proteomes" id="UP001157946">
    <property type="component" value="Unassembled WGS sequence"/>
</dbReference>
<sequence>MEDKGRDTMKKKLVSACFAGIHCRYDGKHNRVEQIQELIKRGEAVPVCPEQLGGLSTPRKPAEIVGGDGHDVLDGKAKVVTVDGEDVTEAFVRGAYEALRVAQMLGVEEAILKEKSPSCGNCIVYDGTFQGVKKAGQGVTAALLKRHGINVVSEEEWKQES</sequence>
<accession>A0AA45WM22</accession>
<dbReference type="PANTHER" id="PTHR30087">
    <property type="entry name" value="INNER MEMBRANE PROTEIN"/>
    <property type="match status" value="1"/>
</dbReference>